<evidence type="ECO:0000256" key="9">
    <source>
        <dbReference type="SAM" id="SignalP"/>
    </source>
</evidence>
<dbReference type="SUPFAM" id="SSF50939">
    <property type="entry name" value="Sialidases"/>
    <property type="match status" value="1"/>
</dbReference>
<proteinExistence type="inferred from homology"/>
<evidence type="ECO:0000256" key="5">
    <source>
        <dbReference type="ARBA" id="ARBA00023002"/>
    </source>
</evidence>
<evidence type="ECO:0000313" key="10">
    <source>
        <dbReference type="EMBL" id="CRK27982.1"/>
    </source>
</evidence>
<organism evidence="10 11">
    <name type="scientific">Verticillium longisporum</name>
    <name type="common">Verticillium dahliae var. longisporum</name>
    <dbReference type="NCBI Taxonomy" id="100787"/>
    <lineage>
        <taxon>Eukaryota</taxon>
        <taxon>Fungi</taxon>
        <taxon>Dikarya</taxon>
        <taxon>Ascomycota</taxon>
        <taxon>Pezizomycotina</taxon>
        <taxon>Sordariomycetes</taxon>
        <taxon>Hypocreomycetidae</taxon>
        <taxon>Glomerellales</taxon>
        <taxon>Plectosphaerellaceae</taxon>
        <taxon>Verticillium</taxon>
    </lineage>
</organism>
<comment type="cofactor">
    <cofactor evidence="1 8">
        <name>heme</name>
        <dbReference type="ChEBI" id="CHEBI:30413"/>
    </cofactor>
</comment>
<evidence type="ECO:0008006" key="12">
    <source>
        <dbReference type="Google" id="ProtNLM"/>
    </source>
</evidence>
<dbReference type="PANTHER" id="PTHR46206">
    <property type="entry name" value="CYTOCHROME P450"/>
    <property type="match status" value="1"/>
</dbReference>
<gene>
    <name evidence="10" type="ORF">BN1708_015045</name>
</gene>
<keyword evidence="6 8" id="KW-0408">Iron</keyword>
<keyword evidence="11" id="KW-1185">Reference proteome</keyword>
<keyword evidence="5" id="KW-0560">Oxidoreductase</keyword>
<dbReference type="Proteomes" id="UP000044602">
    <property type="component" value="Unassembled WGS sequence"/>
</dbReference>
<dbReference type="GO" id="GO:0005506">
    <property type="term" value="F:iron ion binding"/>
    <property type="evidence" value="ECO:0007669"/>
    <property type="project" value="InterPro"/>
</dbReference>
<evidence type="ECO:0000256" key="1">
    <source>
        <dbReference type="ARBA" id="ARBA00001971"/>
    </source>
</evidence>
<dbReference type="Gene3D" id="2.130.10.10">
    <property type="entry name" value="YVTN repeat-like/Quinoprotein amine dehydrogenase"/>
    <property type="match status" value="1"/>
</dbReference>
<evidence type="ECO:0000313" key="11">
    <source>
        <dbReference type="Proteomes" id="UP000044602"/>
    </source>
</evidence>
<dbReference type="GO" id="GO:0004497">
    <property type="term" value="F:monooxygenase activity"/>
    <property type="evidence" value="ECO:0007669"/>
    <property type="project" value="UniProtKB-KW"/>
</dbReference>
<evidence type="ECO:0000256" key="3">
    <source>
        <dbReference type="ARBA" id="ARBA00022617"/>
    </source>
</evidence>
<reference evidence="10 11" key="1">
    <citation type="submission" date="2015-05" db="EMBL/GenBank/DDBJ databases">
        <authorList>
            <person name="Wang D.B."/>
            <person name="Wang M."/>
        </authorList>
    </citation>
    <scope>NUCLEOTIDE SEQUENCE [LARGE SCALE GENOMIC DNA]</scope>
    <source>
        <strain evidence="10">VL1</strain>
    </source>
</reference>
<protein>
    <recommendedName>
        <fullName evidence="12">Photosynthesis system II assembly factor Ycf48/Hcf136-like domain-containing protein</fullName>
    </recommendedName>
</protein>
<dbReference type="PROSITE" id="PS00086">
    <property type="entry name" value="CYTOCHROME_P450"/>
    <property type="match status" value="1"/>
</dbReference>
<dbReference type="CDD" id="cd11041">
    <property type="entry name" value="CYP503A1-like"/>
    <property type="match status" value="1"/>
</dbReference>
<evidence type="ECO:0000256" key="6">
    <source>
        <dbReference type="ARBA" id="ARBA00023004"/>
    </source>
</evidence>
<dbReference type="PANTHER" id="PTHR46206:SF1">
    <property type="entry name" value="P450, PUTATIVE (EUROFUNG)-RELATED"/>
    <property type="match status" value="1"/>
</dbReference>
<dbReference type="SUPFAM" id="SSF48264">
    <property type="entry name" value="Cytochrome P450"/>
    <property type="match status" value="1"/>
</dbReference>
<name>A0A0G4M138_VERLO</name>
<dbReference type="AlphaFoldDB" id="A0A0G4M138"/>
<feature type="chain" id="PRO_5002567265" description="Photosynthesis system II assembly factor Ycf48/Hcf136-like domain-containing protein" evidence="9">
    <location>
        <begin position="22"/>
        <end position="875"/>
    </location>
</feature>
<evidence type="ECO:0000256" key="2">
    <source>
        <dbReference type="ARBA" id="ARBA00010617"/>
    </source>
</evidence>
<dbReference type="PRINTS" id="PR00465">
    <property type="entry name" value="EP450IV"/>
</dbReference>
<evidence type="ECO:0000256" key="7">
    <source>
        <dbReference type="ARBA" id="ARBA00023033"/>
    </source>
</evidence>
<dbReference type="GO" id="GO:0020037">
    <property type="term" value="F:heme binding"/>
    <property type="evidence" value="ECO:0007669"/>
    <property type="project" value="InterPro"/>
</dbReference>
<sequence length="875" mass="96324">MRHVLVASLAAVAAASSLAMASDQPLDTRQQRSLSWALTPTNSTAQFRGLAAVSDTTAWVSGTRGTVLRTVDGGATWTSVGPRLAPEDAALQLRDVQAFSATKAVILSIGEGTDSRIYVTEDGGTSWDLVFTNEEPTAFYNCVDFEDQERGLAVSDPVDGKFRLVETKDGGRSWGIVDASGMAPALAGEFGFSARGTCITTAAGRWYLAAGGVDPGRVFRSDDGYDWDASNASITGSEAGGVFSVRSRDTKNGVAVGGDFTVPEGAVRNAAWSEDGGQTWTAAETFPRGYRSATAWDSGLITLKHNLVPPLARPSMADNATLVADAHTSLRAQLLEPITAGRLIATLLVLFVGSLIVDYTWKPTYPTSIPMVGHGRGFVPGFKNFFGYVFHYRDWIIEGYEKHTKNDRAFIVPAAVSRAYDIILPRSQTAWLLERPDNVVSAHNAHNDVLYSDYNFLGKAHARTQWYNHVIHRSLARHLPVIVSGIEEEVVHSTDAAFGLDTDEFKTINLWEAWLGIVPQVTNRMLVGNPLCRNEDFNKSMVAFVDAVIINCFLLNMIPKILHPLFGPLVTLPNRRHWKKASKHSIPLIEQRLRDMAQKEVGDPEFETWSPPEDFITWSIRLAKAEGNVGELNPVNTSLRLLPIQFAAIHTTVLTGHSMILDLLTSNPDADFVEGLREEAARVLAEEGGHWTKSALSRLYRLDSAIRESQRLSNFSATLVERVVVAKEGITNEAEGWHVPQGSYISFNLQGLHHDADLYEKPDEYDAFRFSRQREVYEALPAAEKDPDEGLRLKKLGMVTTSDHHLAFGHGRHACPGRFFVAHELKMVIAHLLLNYDIAPFEGERPKPKWVGATIIPPVEVTIKVKRRKGTVPQA</sequence>
<dbReference type="STRING" id="100787.A0A0G4M138"/>
<dbReference type="CDD" id="cd15482">
    <property type="entry name" value="Sialidase_non-viral"/>
    <property type="match status" value="1"/>
</dbReference>
<dbReference type="InterPro" id="IPR036278">
    <property type="entry name" value="Sialidase_sf"/>
</dbReference>
<dbReference type="EMBL" id="CVQH01020585">
    <property type="protein sequence ID" value="CRK27982.1"/>
    <property type="molecule type" value="Genomic_DNA"/>
</dbReference>
<feature type="signal peptide" evidence="9">
    <location>
        <begin position="1"/>
        <end position="21"/>
    </location>
</feature>
<dbReference type="InterPro" id="IPR001128">
    <property type="entry name" value="Cyt_P450"/>
</dbReference>
<keyword evidence="9" id="KW-0732">Signal</keyword>
<dbReference type="InterPro" id="IPR036396">
    <property type="entry name" value="Cyt_P450_sf"/>
</dbReference>
<accession>A0A0G4M138</accession>
<keyword evidence="3 8" id="KW-0349">Heme</keyword>
<dbReference type="InterPro" id="IPR015943">
    <property type="entry name" value="WD40/YVTN_repeat-like_dom_sf"/>
</dbReference>
<keyword evidence="7" id="KW-0503">Monooxygenase</keyword>
<keyword evidence="4 8" id="KW-0479">Metal-binding</keyword>
<dbReference type="Gene3D" id="1.10.630.10">
    <property type="entry name" value="Cytochrome P450"/>
    <property type="match status" value="1"/>
</dbReference>
<dbReference type="Pfam" id="PF00067">
    <property type="entry name" value="p450"/>
    <property type="match status" value="1"/>
</dbReference>
<dbReference type="InterPro" id="IPR017972">
    <property type="entry name" value="Cyt_P450_CS"/>
</dbReference>
<dbReference type="InterPro" id="IPR002403">
    <property type="entry name" value="Cyt_P450_E_grp-IV"/>
</dbReference>
<feature type="binding site" description="axial binding residue" evidence="8">
    <location>
        <position position="815"/>
    </location>
    <ligand>
        <name>heme</name>
        <dbReference type="ChEBI" id="CHEBI:30413"/>
    </ligand>
    <ligandPart>
        <name>Fe</name>
        <dbReference type="ChEBI" id="CHEBI:18248"/>
    </ligandPart>
</feature>
<evidence type="ECO:0000256" key="4">
    <source>
        <dbReference type="ARBA" id="ARBA00022723"/>
    </source>
</evidence>
<evidence type="ECO:0000256" key="8">
    <source>
        <dbReference type="PIRSR" id="PIRSR602403-1"/>
    </source>
</evidence>
<dbReference type="GO" id="GO:0016705">
    <property type="term" value="F:oxidoreductase activity, acting on paired donors, with incorporation or reduction of molecular oxygen"/>
    <property type="evidence" value="ECO:0007669"/>
    <property type="project" value="InterPro"/>
</dbReference>
<comment type="similarity">
    <text evidence="2">Belongs to the cytochrome P450 family.</text>
</comment>